<protein>
    <recommendedName>
        <fullName evidence="7">TF-B3 domain-containing protein</fullName>
    </recommendedName>
</protein>
<proteinExistence type="predicted"/>
<evidence type="ECO:0000256" key="5">
    <source>
        <dbReference type="ARBA" id="ARBA00023242"/>
    </source>
</evidence>
<name>A0AAP0EBI7_9MAGN</name>
<reference evidence="8 9" key="1">
    <citation type="submission" date="2024-01" db="EMBL/GenBank/DDBJ databases">
        <title>Genome assemblies of Stephania.</title>
        <authorList>
            <person name="Yang L."/>
        </authorList>
    </citation>
    <scope>NUCLEOTIDE SEQUENCE [LARGE SCALE GENOMIC DNA]</scope>
    <source>
        <strain evidence="8">QJT</strain>
        <tissue evidence="8">Leaf</tissue>
    </source>
</reference>
<evidence type="ECO:0000256" key="3">
    <source>
        <dbReference type="ARBA" id="ARBA00023125"/>
    </source>
</evidence>
<evidence type="ECO:0000313" key="8">
    <source>
        <dbReference type="EMBL" id="KAK9090220.1"/>
    </source>
</evidence>
<keyword evidence="5" id="KW-0539">Nucleus</keyword>
<dbReference type="InterPro" id="IPR003340">
    <property type="entry name" value="B3_DNA-bd"/>
</dbReference>
<dbReference type="PANTHER" id="PTHR31920:SF132">
    <property type="entry name" value="TF-B3 DOMAIN-CONTAINING PROTEIN"/>
    <property type="match status" value="1"/>
</dbReference>
<accession>A0AAP0EBI7</accession>
<dbReference type="AlphaFoldDB" id="A0AAP0EBI7"/>
<evidence type="ECO:0000256" key="2">
    <source>
        <dbReference type="ARBA" id="ARBA00023015"/>
    </source>
</evidence>
<evidence type="ECO:0000313" key="9">
    <source>
        <dbReference type="Proteomes" id="UP001417504"/>
    </source>
</evidence>
<evidence type="ECO:0000256" key="6">
    <source>
        <dbReference type="SAM" id="MobiDB-lite"/>
    </source>
</evidence>
<dbReference type="Pfam" id="PF02362">
    <property type="entry name" value="B3"/>
    <property type="match status" value="2"/>
</dbReference>
<dbReference type="Gene3D" id="2.40.330.10">
    <property type="entry name" value="DNA-binding pseudobarrel domain"/>
    <property type="match status" value="2"/>
</dbReference>
<dbReference type="InterPro" id="IPR050655">
    <property type="entry name" value="Plant_B3_domain"/>
</dbReference>
<evidence type="ECO:0000256" key="4">
    <source>
        <dbReference type="ARBA" id="ARBA00023163"/>
    </source>
</evidence>
<dbReference type="PROSITE" id="PS50863">
    <property type="entry name" value="B3"/>
    <property type="match status" value="2"/>
</dbReference>
<dbReference type="Proteomes" id="UP001417504">
    <property type="component" value="Unassembled WGS sequence"/>
</dbReference>
<feature type="domain" description="TF-B3" evidence="7">
    <location>
        <begin position="52"/>
        <end position="145"/>
    </location>
</feature>
<keyword evidence="4" id="KW-0804">Transcription</keyword>
<keyword evidence="2" id="KW-0805">Transcription regulation</keyword>
<feature type="domain" description="TF-B3" evidence="7">
    <location>
        <begin position="881"/>
        <end position="977"/>
    </location>
</feature>
<organism evidence="8 9">
    <name type="scientific">Stephania japonica</name>
    <dbReference type="NCBI Taxonomy" id="461633"/>
    <lineage>
        <taxon>Eukaryota</taxon>
        <taxon>Viridiplantae</taxon>
        <taxon>Streptophyta</taxon>
        <taxon>Embryophyta</taxon>
        <taxon>Tracheophyta</taxon>
        <taxon>Spermatophyta</taxon>
        <taxon>Magnoliopsida</taxon>
        <taxon>Ranunculales</taxon>
        <taxon>Menispermaceae</taxon>
        <taxon>Menispermoideae</taxon>
        <taxon>Cissampelideae</taxon>
        <taxon>Stephania</taxon>
    </lineage>
</organism>
<evidence type="ECO:0000259" key="7">
    <source>
        <dbReference type="PROSITE" id="PS50863"/>
    </source>
</evidence>
<feature type="region of interest" description="Disordered" evidence="6">
    <location>
        <begin position="736"/>
        <end position="779"/>
    </location>
</feature>
<keyword evidence="3" id="KW-0238">DNA-binding</keyword>
<gene>
    <name evidence="8" type="ORF">Sjap_023397</name>
</gene>
<dbReference type="CDD" id="cd10017">
    <property type="entry name" value="B3_DNA"/>
    <property type="match status" value="2"/>
</dbReference>
<sequence>MVFKRRGPETQITERAFVEVVAMRRGVREPCEECVERCRRVHGRRPSALRVTWFFKIMLSDDIHSVMFIPPRFAWRIMSLAGQSVQLEDVNGNCWTVKISLVGGQLTFKRGWRKFFVDHYIEIGDLLMFHYHSGSQFMVKIFDKSACERLNFSDRSVVDERAMLDVGEVHIPSSVLDLTPIEDPLPMIEEGSCLADNSHSDHSRDAEVVVMTNNEALDSDNNKSRPHVVSSQRCAEVPFDMIDGNEVHEERTRSSCLDLSNMEMAGCNNAVEGAEVLRNEQSSHSNVGLIDSNAAHNEKIRKRKKCEGASLDVTVVKVPRRKCTSEDAEEAESKAICEIVTASPVSQIESNLDHGKAVTENPGISYEAARGASPDVPRLEVPSIKCSYEDADKVQPKTTGVHGTTSLLALTESILNHGKAITQNTGIFNEATRGASPDVPELEVPGIKCSNEDANKVLPKTTGVHGTASSKALTESTLDHGKVAMQILGLSNEATKGVSPDVSLVVAVPRRECTSKDANEVQSKTTCEHGTASPLAQIESTIDHEKATMQNLGLSNEATKGVSPDVSLVVEAPGRKCTCEDANEVHSKTTYEHGTASPLNQIESTIDHEKAVMQNLGVSDEATCREVTSNVSTGKVFRRKCSYLDTYKVQLKITSEDVAASSCAPIDSTQDHEKAALQDLEISNEATRAASPDVSVLKASKGNFTSGVASRLRSKTLGRGKSAMRNLGISNVARRRPSPDVSVVKMPTRKCTSKPSKTCEHGVAPPLSQLESTPDHGKAAMQNLDKSNEAPIWFSLTKERDLTDSGTVFTDAVPWTKHDVHGTSSGSSRQSSTKLLPEKLDFVFKGEKLVAPKLERVEIDYPPVEIERKMTNDVRAAAIELGDFYCSVTVATRSYLVLPKMVLPISCRGRAESRFLLLRDPASRVWPVIYQEKRGFKVFTTGWKSLAKANNIQPGDKCVISAENDSEVFKVQIARRKKE</sequence>
<keyword evidence="9" id="KW-1185">Reference proteome</keyword>
<dbReference type="InterPro" id="IPR015300">
    <property type="entry name" value="DNA-bd_pseudobarrel_sf"/>
</dbReference>
<dbReference type="SUPFAM" id="SSF101936">
    <property type="entry name" value="DNA-binding pseudobarrel domain"/>
    <property type="match status" value="2"/>
</dbReference>
<dbReference type="GO" id="GO:0003677">
    <property type="term" value="F:DNA binding"/>
    <property type="evidence" value="ECO:0007669"/>
    <property type="project" value="UniProtKB-KW"/>
</dbReference>
<dbReference type="GO" id="GO:0005634">
    <property type="term" value="C:nucleus"/>
    <property type="evidence" value="ECO:0007669"/>
    <property type="project" value="UniProtKB-SubCell"/>
</dbReference>
<dbReference type="SMART" id="SM01019">
    <property type="entry name" value="B3"/>
    <property type="match status" value="2"/>
</dbReference>
<comment type="subcellular location">
    <subcellularLocation>
        <location evidence="1">Nucleus</location>
    </subcellularLocation>
</comment>
<dbReference type="PANTHER" id="PTHR31920">
    <property type="entry name" value="B3 DOMAIN-CONTAINING"/>
    <property type="match status" value="1"/>
</dbReference>
<comment type="caution">
    <text evidence="8">The sequence shown here is derived from an EMBL/GenBank/DDBJ whole genome shotgun (WGS) entry which is preliminary data.</text>
</comment>
<evidence type="ECO:0000256" key="1">
    <source>
        <dbReference type="ARBA" id="ARBA00004123"/>
    </source>
</evidence>
<dbReference type="EMBL" id="JBBNAE010000010">
    <property type="protein sequence ID" value="KAK9090220.1"/>
    <property type="molecule type" value="Genomic_DNA"/>
</dbReference>